<evidence type="ECO:0000313" key="2">
    <source>
        <dbReference type="EMBL" id="EHP43507.1"/>
    </source>
</evidence>
<evidence type="ECO:0000259" key="1">
    <source>
        <dbReference type="SMART" id="SM01003"/>
    </source>
</evidence>
<gene>
    <name evidence="2" type="ORF">OR16_08597</name>
</gene>
<evidence type="ECO:0000313" key="3">
    <source>
        <dbReference type="Proteomes" id="UP000005808"/>
    </source>
</evidence>
<dbReference type="Proteomes" id="UP000005808">
    <property type="component" value="Unassembled WGS sequence"/>
</dbReference>
<comment type="caution">
    <text evidence="2">The sequence shown here is derived from an EMBL/GenBank/DDBJ whole genome shotgun (WGS) entry which is preliminary data.</text>
</comment>
<organism evidence="2 3">
    <name type="scientific">Cupriavidus basilensis OR16</name>
    <dbReference type="NCBI Taxonomy" id="1127483"/>
    <lineage>
        <taxon>Bacteria</taxon>
        <taxon>Pseudomonadati</taxon>
        <taxon>Pseudomonadota</taxon>
        <taxon>Betaproteobacteria</taxon>
        <taxon>Burkholderiales</taxon>
        <taxon>Burkholderiaceae</taxon>
        <taxon>Cupriavidus</taxon>
    </lineage>
</organism>
<proteinExistence type="predicted"/>
<dbReference type="PANTHER" id="PTHR42795:SF1">
    <property type="entry name" value="ALANINE DEHYDROGENASE"/>
    <property type="match status" value="1"/>
</dbReference>
<dbReference type="GO" id="GO:0005886">
    <property type="term" value="C:plasma membrane"/>
    <property type="evidence" value="ECO:0007669"/>
    <property type="project" value="TreeGrafter"/>
</dbReference>
<reference evidence="2 3" key="1">
    <citation type="journal article" date="2012" name="J. Bacteriol.">
        <title>De Novo Genome Project of Cupriavidus basilensis OR16.</title>
        <authorList>
            <person name="Cserhati M."/>
            <person name="Kriszt B."/>
            <person name="Szoboszlay S."/>
            <person name="Toth A."/>
            <person name="Szabo I."/>
            <person name="Tancsics A."/>
            <person name="Nagy I."/>
            <person name="Horvath B."/>
            <person name="Nagy I."/>
            <person name="Kukolya J."/>
        </authorList>
    </citation>
    <scope>NUCLEOTIDE SEQUENCE [LARGE SCALE GENOMIC DNA]</scope>
    <source>
        <strain evidence="2 3">OR16</strain>
    </source>
</reference>
<dbReference type="SUPFAM" id="SSF52283">
    <property type="entry name" value="Formate/glycerate dehydrogenase catalytic domain-like"/>
    <property type="match status" value="1"/>
</dbReference>
<dbReference type="Pfam" id="PF05222">
    <property type="entry name" value="AlaDh_PNT_N"/>
    <property type="match status" value="1"/>
</dbReference>
<feature type="domain" description="Alanine dehydrogenase/pyridine nucleotide transhydrogenase N-terminal" evidence="1">
    <location>
        <begin position="5"/>
        <end position="108"/>
    </location>
</feature>
<dbReference type="EMBL" id="AHJE01000018">
    <property type="protein sequence ID" value="EHP43507.1"/>
    <property type="molecule type" value="Genomic_DNA"/>
</dbReference>
<dbReference type="Gene3D" id="3.40.50.720">
    <property type="entry name" value="NAD(P)-binding Rossmann-like Domain"/>
    <property type="match status" value="1"/>
</dbReference>
<dbReference type="GO" id="GO:0006524">
    <property type="term" value="P:alanine catabolic process"/>
    <property type="evidence" value="ECO:0007669"/>
    <property type="project" value="TreeGrafter"/>
</dbReference>
<sequence>MMQIGIPQERRSGEARVAAIHETVKKQVKPGHQVVVQAGAGMRTSQANSAYEAVGATIGTAAQGHGAQLVLKAPARTPAELAGMNEDSVLVGMQTILLRSLTRSNGAAHAKIRQVC</sequence>
<dbReference type="PATRIC" id="fig|1127483.3.peg.1721"/>
<protein>
    <submittedName>
        <fullName evidence="2">NAD(P)(+) transhydrogenase</fullName>
    </submittedName>
</protein>
<dbReference type="GO" id="GO:0000286">
    <property type="term" value="F:alanine dehydrogenase activity"/>
    <property type="evidence" value="ECO:0007669"/>
    <property type="project" value="TreeGrafter"/>
</dbReference>
<dbReference type="PANTHER" id="PTHR42795">
    <property type="entry name" value="ALANINE DEHYDROGENASE"/>
    <property type="match status" value="1"/>
</dbReference>
<dbReference type="InterPro" id="IPR007886">
    <property type="entry name" value="AlaDH/PNT_N"/>
</dbReference>
<name>H1S213_9BURK</name>
<accession>H1S213</accession>
<dbReference type="AlphaFoldDB" id="H1S213"/>
<dbReference type="SMART" id="SM01003">
    <property type="entry name" value="AlaDh_PNT_N"/>
    <property type="match status" value="1"/>
</dbReference>